<dbReference type="AlphaFoldDB" id="A0A0A9FLG0"/>
<dbReference type="EMBL" id="GBRH01188798">
    <property type="protein sequence ID" value="JAE09098.1"/>
    <property type="molecule type" value="Transcribed_RNA"/>
</dbReference>
<accession>A0A0A9FLG0</accession>
<sequence length="118" mass="13140">MIQEAHKSTPALKKALVLVEKSNDMQSKTRSKSSKESLSEHDSLLSTLFKPCLATRLSDLSKFRDIEMDAFFSMHTLKITQHLLSNAGSKGCGIFLLFSGKFKIDCTQLPTNNTSRDS</sequence>
<evidence type="ECO:0000313" key="1">
    <source>
        <dbReference type="EMBL" id="JAE09098.1"/>
    </source>
</evidence>
<reference evidence="1" key="2">
    <citation type="journal article" date="2015" name="Data Brief">
        <title>Shoot transcriptome of the giant reed, Arundo donax.</title>
        <authorList>
            <person name="Barrero R.A."/>
            <person name="Guerrero F.D."/>
            <person name="Moolhuijzen P."/>
            <person name="Goolsby J.A."/>
            <person name="Tidwell J."/>
            <person name="Bellgard S.E."/>
            <person name="Bellgard M.I."/>
        </authorList>
    </citation>
    <scope>NUCLEOTIDE SEQUENCE</scope>
    <source>
        <tissue evidence="1">Shoot tissue taken approximately 20 cm above the soil surface</tissue>
    </source>
</reference>
<protein>
    <submittedName>
        <fullName evidence="1">Uncharacterized protein</fullName>
    </submittedName>
</protein>
<reference evidence="1" key="1">
    <citation type="submission" date="2014-09" db="EMBL/GenBank/DDBJ databases">
        <authorList>
            <person name="Magalhaes I.L.F."/>
            <person name="Oliveira U."/>
            <person name="Santos F.R."/>
            <person name="Vidigal T.H.D.A."/>
            <person name="Brescovit A.D."/>
            <person name="Santos A.J."/>
        </authorList>
    </citation>
    <scope>NUCLEOTIDE SEQUENCE</scope>
    <source>
        <tissue evidence="1">Shoot tissue taken approximately 20 cm above the soil surface</tissue>
    </source>
</reference>
<organism evidence="1">
    <name type="scientific">Arundo donax</name>
    <name type="common">Giant reed</name>
    <name type="synonym">Donax arundinaceus</name>
    <dbReference type="NCBI Taxonomy" id="35708"/>
    <lineage>
        <taxon>Eukaryota</taxon>
        <taxon>Viridiplantae</taxon>
        <taxon>Streptophyta</taxon>
        <taxon>Embryophyta</taxon>
        <taxon>Tracheophyta</taxon>
        <taxon>Spermatophyta</taxon>
        <taxon>Magnoliopsida</taxon>
        <taxon>Liliopsida</taxon>
        <taxon>Poales</taxon>
        <taxon>Poaceae</taxon>
        <taxon>PACMAD clade</taxon>
        <taxon>Arundinoideae</taxon>
        <taxon>Arundineae</taxon>
        <taxon>Arundo</taxon>
    </lineage>
</organism>
<name>A0A0A9FLG0_ARUDO</name>
<proteinExistence type="predicted"/>